<reference evidence="1" key="1">
    <citation type="journal article" date="2014" name="Front. Microbiol.">
        <title>High frequency of phylogenetically diverse reductive dehalogenase-homologous genes in deep subseafloor sedimentary metagenomes.</title>
        <authorList>
            <person name="Kawai M."/>
            <person name="Futagami T."/>
            <person name="Toyoda A."/>
            <person name="Takaki Y."/>
            <person name="Nishi S."/>
            <person name="Hori S."/>
            <person name="Arai W."/>
            <person name="Tsubouchi T."/>
            <person name="Morono Y."/>
            <person name="Uchiyama I."/>
            <person name="Ito T."/>
            <person name="Fujiyama A."/>
            <person name="Inagaki F."/>
            <person name="Takami H."/>
        </authorList>
    </citation>
    <scope>NUCLEOTIDE SEQUENCE</scope>
    <source>
        <strain evidence="1">Expedition CK06-06</strain>
    </source>
</reference>
<proteinExistence type="predicted"/>
<organism evidence="1">
    <name type="scientific">marine sediment metagenome</name>
    <dbReference type="NCBI Taxonomy" id="412755"/>
    <lineage>
        <taxon>unclassified sequences</taxon>
        <taxon>metagenomes</taxon>
        <taxon>ecological metagenomes</taxon>
    </lineage>
</organism>
<feature type="non-terminal residue" evidence="1">
    <location>
        <position position="1"/>
    </location>
</feature>
<dbReference type="AlphaFoldDB" id="X1C9K2"/>
<sequence>AIAHNIVDLNWREHRVILWDTENSEAELYERLSTHSDFMDWPDDLIRSKSFDFADVIEPEALNIIDYLESPENIWEIRTLLRELRDKLTTGICVVMLQKPEGRDLPYGKDWAKQLPRLVVSMEGGILKILKGKSWVKRDVNPDGLRWSFKLIGGEKFVSIQELGKEF</sequence>
<comment type="caution">
    <text evidence="1">The sequence shown here is derived from an EMBL/GenBank/DDBJ whole genome shotgun (WGS) entry which is preliminary data.</text>
</comment>
<gene>
    <name evidence="1" type="ORF">S01H4_23848</name>
</gene>
<name>X1C9K2_9ZZZZ</name>
<evidence type="ECO:0000313" key="1">
    <source>
        <dbReference type="EMBL" id="GAG81021.1"/>
    </source>
</evidence>
<dbReference type="EMBL" id="BART01011122">
    <property type="protein sequence ID" value="GAG81021.1"/>
    <property type="molecule type" value="Genomic_DNA"/>
</dbReference>
<protein>
    <submittedName>
        <fullName evidence="1">Uncharacterized protein</fullName>
    </submittedName>
</protein>
<accession>X1C9K2</accession>